<feature type="binding site" evidence="9">
    <location>
        <position position="170"/>
    </location>
    <ligand>
        <name>2-[(2R,5Z)-2-carboxy-4-methylthiazol-5(2H)-ylidene]ethyl phosphate</name>
        <dbReference type="ChEBI" id="CHEBI:62899"/>
    </ligand>
</feature>
<evidence type="ECO:0000313" key="11">
    <source>
        <dbReference type="EMBL" id="ACF46045.1"/>
    </source>
</evidence>
<gene>
    <name evidence="9" type="primary">thiE</name>
    <name evidence="11" type="ordered locus">Paes_1006</name>
</gene>
<accession>B4S7K8</accession>
<evidence type="ECO:0000256" key="3">
    <source>
        <dbReference type="ARBA" id="ARBA00022723"/>
    </source>
</evidence>
<keyword evidence="12" id="KW-1185">Reference proteome</keyword>
<evidence type="ECO:0000259" key="10">
    <source>
        <dbReference type="Pfam" id="PF02581"/>
    </source>
</evidence>
<dbReference type="eggNOG" id="COG0352">
    <property type="taxonomic scope" value="Bacteria"/>
</dbReference>
<dbReference type="KEGG" id="paa:Paes_1006"/>
<dbReference type="CDD" id="cd00564">
    <property type="entry name" value="TMP_TenI"/>
    <property type="match status" value="1"/>
</dbReference>
<comment type="catalytic activity">
    <reaction evidence="8 9">
        <text>2-[(2R,5Z)-2-carboxy-4-methylthiazol-5(2H)-ylidene]ethyl phosphate + 4-amino-2-methyl-5-(diphosphooxymethyl)pyrimidine + 2 H(+) = thiamine phosphate + CO2 + diphosphate</text>
        <dbReference type="Rhea" id="RHEA:47844"/>
        <dbReference type="ChEBI" id="CHEBI:15378"/>
        <dbReference type="ChEBI" id="CHEBI:16526"/>
        <dbReference type="ChEBI" id="CHEBI:33019"/>
        <dbReference type="ChEBI" id="CHEBI:37575"/>
        <dbReference type="ChEBI" id="CHEBI:57841"/>
        <dbReference type="ChEBI" id="CHEBI:62899"/>
        <dbReference type="EC" id="2.5.1.3"/>
    </reaction>
</comment>
<dbReference type="GO" id="GO:0004789">
    <property type="term" value="F:thiamine-phosphate diphosphorylase activity"/>
    <property type="evidence" value="ECO:0007669"/>
    <property type="project" value="UniProtKB-UniRule"/>
</dbReference>
<comment type="pathway">
    <text evidence="1 9">Cofactor biosynthesis; thiamine diphosphate biosynthesis; thiamine phosphate from 4-amino-2-methyl-5-diphosphomethylpyrimidine and 4-methyl-5-(2-phosphoethyl)-thiazole: step 1/1.</text>
</comment>
<proteinExistence type="inferred from homology"/>
<evidence type="ECO:0000256" key="1">
    <source>
        <dbReference type="ARBA" id="ARBA00005165"/>
    </source>
</evidence>
<dbReference type="EC" id="2.5.1.3" evidence="9"/>
<comment type="similarity">
    <text evidence="9">Belongs to the thiamine-phosphate synthase family.</text>
</comment>
<feature type="binding site" evidence="9">
    <location>
        <position position="142"/>
    </location>
    <ligand>
        <name>4-amino-2-methyl-5-(diphosphooxymethyl)pyrimidine</name>
        <dbReference type="ChEBI" id="CHEBI:57841"/>
    </ligand>
</feature>
<dbReference type="InterPro" id="IPR022998">
    <property type="entry name" value="ThiamineP_synth_TenI"/>
</dbReference>
<dbReference type="GO" id="GO:0000287">
    <property type="term" value="F:magnesium ion binding"/>
    <property type="evidence" value="ECO:0007669"/>
    <property type="project" value="UniProtKB-UniRule"/>
</dbReference>
<dbReference type="SUPFAM" id="SSF51391">
    <property type="entry name" value="Thiamin phosphate synthase"/>
    <property type="match status" value="1"/>
</dbReference>
<dbReference type="HAMAP" id="MF_00097">
    <property type="entry name" value="TMP_synthase"/>
    <property type="match status" value="1"/>
</dbReference>
<evidence type="ECO:0000256" key="5">
    <source>
        <dbReference type="ARBA" id="ARBA00022977"/>
    </source>
</evidence>
<evidence type="ECO:0000313" key="12">
    <source>
        <dbReference type="Proteomes" id="UP000002725"/>
    </source>
</evidence>
<dbReference type="Proteomes" id="UP000002725">
    <property type="component" value="Chromosome"/>
</dbReference>
<comment type="catalytic activity">
    <reaction evidence="6 9">
        <text>4-methyl-5-(2-phosphooxyethyl)-thiazole + 4-amino-2-methyl-5-(diphosphooxymethyl)pyrimidine + H(+) = thiamine phosphate + diphosphate</text>
        <dbReference type="Rhea" id="RHEA:22328"/>
        <dbReference type="ChEBI" id="CHEBI:15378"/>
        <dbReference type="ChEBI" id="CHEBI:33019"/>
        <dbReference type="ChEBI" id="CHEBI:37575"/>
        <dbReference type="ChEBI" id="CHEBI:57841"/>
        <dbReference type="ChEBI" id="CHEBI:58296"/>
        <dbReference type="EC" id="2.5.1.3"/>
    </reaction>
</comment>
<evidence type="ECO:0000256" key="4">
    <source>
        <dbReference type="ARBA" id="ARBA00022842"/>
    </source>
</evidence>
<reference evidence="11" key="1">
    <citation type="submission" date="2008-06" db="EMBL/GenBank/DDBJ databases">
        <title>Complete sequence of chromosome of Prosthecochloris aestuarii DSM 271.</title>
        <authorList>
            <consortium name="US DOE Joint Genome Institute"/>
            <person name="Lucas S."/>
            <person name="Copeland A."/>
            <person name="Lapidus A."/>
            <person name="Glavina del Rio T."/>
            <person name="Dalin E."/>
            <person name="Tice H."/>
            <person name="Bruce D."/>
            <person name="Goodwin L."/>
            <person name="Pitluck S."/>
            <person name="Schmutz J."/>
            <person name="Larimer F."/>
            <person name="Land M."/>
            <person name="Hauser L."/>
            <person name="Kyrpides N."/>
            <person name="Anderson I."/>
            <person name="Liu Z."/>
            <person name="Li T."/>
            <person name="Zhao F."/>
            <person name="Overmann J."/>
            <person name="Bryant D.A."/>
            <person name="Richardson P."/>
        </authorList>
    </citation>
    <scope>NUCLEOTIDE SEQUENCE [LARGE SCALE GENOMIC DNA]</scope>
    <source>
        <strain evidence="11">DSM 271</strain>
    </source>
</reference>
<feature type="binding site" evidence="9">
    <location>
        <position position="113"/>
    </location>
    <ligand>
        <name>4-amino-2-methyl-5-(diphosphooxymethyl)pyrimidine</name>
        <dbReference type="ChEBI" id="CHEBI:57841"/>
    </ligand>
</feature>
<sequence>MPSPGHELPRLYMVTYSRVFSFPEEKLPSLVSSAVSRSRIIVQLREKHLDTARLYTLAARLQSAINKSDSLLFINERSDIALAVGANGVHMPEQSCPLSATRSICPGLYTGKSTHSVQSAITAEQDGADYLLFGPVFDTPLKRKYGPPQGVKQLGEICKNVSVPVFAIGGITPENAASCLDEGAYGLAAMSLFASPTNLHRTIESFQTILNHVHHE</sequence>
<feature type="binding site" evidence="9">
    <location>
        <position position="76"/>
    </location>
    <ligand>
        <name>Mg(2+)</name>
        <dbReference type="ChEBI" id="CHEBI:18420"/>
    </ligand>
</feature>
<dbReference type="PANTHER" id="PTHR20857:SF15">
    <property type="entry name" value="THIAMINE-PHOSPHATE SYNTHASE"/>
    <property type="match status" value="1"/>
</dbReference>
<keyword evidence="3 9" id="KW-0479">Metal-binding</keyword>
<dbReference type="Gene3D" id="3.20.20.70">
    <property type="entry name" value="Aldolase class I"/>
    <property type="match status" value="1"/>
</dbReference>
<comment type="caution">
    <text evidence="9">Lacks conserved residue(s) required for the propagation of feature annotation.</text>
</comment>
<dbReference type="AlphaFoldDB" id="B4S7K8"/>
<protein>
    <recommendedName>
        <fullName evidence="9">Thiamine-phosphate synthase</fullName>
        <shortName evidence="9">TP synthase</shortName>
        <shortName evidence="9">TPS</shortName>
        <ecNumber evidence="9">2.5.1.3</ecNumber>
    </recommendedName>
    <alternativeName>
        <fullName evidence="9">Thiamine-phosphate pyrophosphorylase</fullName>
        <shortName evidence="9">TMP pyrophosphorylase</shortName>
        <shortName evidence="9">TMP-PPase</shortName>
    </alternativeName>
</protein>
<feature type="domain" description="Thiamine phosphate synthase/TenI" evidence="10">
    <location>
        <begin position="11"/>
        <end position="191"/>
    </location>
</feature>
<organism evidence="11 12">
    <name type="scientific">Prosthecochloris aestuarii (strain DSM 271 / SK 413)</name>
    <dbReference type="NCBI Taxonomy" id="290512"/>
    <lineage>
        <taxon>Bacteria</taxon>
        <taxon>Pseudomonadati</taxon>
        <taxon>Chlorobiota</taxon>
        <taxon>Chlorobiia</taxon>
        <taxon>Chlorobiales</taxon>
        <taxon>Chlorobiaceae</taxon>
        <taxon>Prosthecochloris</taxon>
    </lineage>
</organism>
<dbReference type="Pfam" id="PF02581">
    <property type="entry name" value="TMP-TENI"/>
    <property type="match status" value="1"/>
</dbReference>
<evidence type="ECO:0000256" key="8">
    <source>
        <dbReference type="ARBA" id="ARBA00047883"/>
    </source>
</evidence>
<name>B4S7K8_PROA2</name>
<dbReference type="STRING" id="290512.Paes_1006"/>
<dbReference type="InterPro" id="IPR013785">
    <property type="entry name" value="Aldolase_TIM"/>
</dbReference>
<keyword evidence="4 9" id="KW-0460">Magnesium</keyword>
<evidence type="ECO:0000256" key="6">
    <source>
        <dbReference type="ARBA" id="ARBA00047334"/>
    </source>
</evidence>
<evidence type="ECO:0000256" key="2">
    <source>
        <dbReference type="ARBA" id="ARBA00022679"/>
    </source>
</evidence>
<dbReference type="GO" id="GO:0005737">
    <property type="term" value="C:cytoplasm"/>
    <property type="evidence" value="ECO:0007669"/>
    <property type="project" value="TreeGrafter"/>
</dbReference>
<feature type="binding site" evidence="9">
    <location>
        <begin position="43"/>
        <end position="47"/>
    </location>
    <ligand>
        <name>4-amino-2-methyl-5-(diphosphooxymethyl)pyrimidine</name>
        <dbReference type="ChEBI" id="CHEBI:57841"/>
    </ligand>
</feature>
<keyword evidence="2 9" id="KW-0808">Transferase</keyword>
<keyword evidence="5 9" id="KW-0784">Thiamine biosynthesis</keyword>
<dbReference type="EMBL" id="CP001108">
    <property type="protein sequence ID" value="ACF46045.1"/>
    <property type="molecule type" value="Genomic_DNA"/>
</dbReference>
<dbReference type="InterPro" id="IPR036206">
    <property type="entry name" value="ThiamineP_synth_sf"/>
</dbReference>
<dbReference type="PANTHER" id="PTHR20857">
    <property type="entry name" value="THIAMINE-PHOSPHATE PYROPHOSPHORYLASE"/>
    <property type="match status" value="1"/>
</dbReference>
<feature type="binding site" evidence="9">
    <location>
        <position position="75"/>
    </location>
    <ligand>
        <name>4-amino-2-methyl-5-(diphosphooxymethyl)pyrimidine</name>
        <dbReference type="ChEBI" id="CHEBI:57841"/>
    </ligand>
</feature>
<dbReference type="GO" id="GO:0009228">
    <property type="term" value="P:thiamine biosynthetic process"/>
    <property type="evidence" value="ECO:0007669"/>
    <property type="project" value="UniProtKB-KW"/>
</dbReference>
<dbReference type="InterPro" id="IPR034291">
    <property type="entry name" value="TMP_synthase"/>
</dbReference>
<evidence type="ECO:0000256" key="7">
    <source>
        <dbReference type="ARBA" id="ARBA00047851"/>
    </source>
</evidence>
<comment type="catalytic activity">
    <reaction evidence="7 9">
        <text>2-(2-carboxy-4-methylthiazol-5-yl)ethyl phosphate + 4-amino-2-methyl-5-(diphosphooxymethyl)pyrimidine + 2 H(+) = thiamine phosphate + CO2 + diphosphate</text>
        <dbReference type="Rhea" id="RHEA:47848"/>
        <dbReference type="ChEBI" id="CHEBI:15378"/>
        <dbReference type="ChEBI" id="CHEBI:16526"/>
        <dbReference type="ChEBI" id="CHEBI:33019"/>
        <dbReference type="ChEBI" id="CHEBI:37575"/>
        <dbReference type="ChEBI" id="CHEBI:57841"/>
        <dbReference type="ChEBI" id="CHEBI:62890"/>
        <dbReference type="EC" id="2.5.1.3"/>
    </reaction>
</comment>
<evidence type="ECO:0000256" key="9">
    <source>
        <dbReference type="HAMAP-Rule" id="MF_00097"/>
    </source>
</evidence>
<comment type="function">
    <text evidence="9">Condenses 4-methyl-5-(beta-hydroxyethyl)thiazole monophosphate (THZ-P) and 2-methyl-4-amino-5-hydroxymethyl pyrimidine pyrophosphate (HMP-PP) to form thiamine monophosphate (TMP).</text>
</comment>
<dbReference type="HOGENOM" id="CLU_018272_3_4_10"/>
<dbReference type="GO" id="GO:0009229">
    <property type="term" value="P:thiamine diphosphate biosynthetic process"/>
    <property type="evidence" value="ECO:0007669"/>
    <property type="project" value="UniProtKB-UniRule"/>
</dbReference>
<dbReference type="UniPathway" id="UPA00060">
    <property type="reaction ID" value="UER00141"/>
</dbReference>
<comment type="cofactor">
    <cofactor evidence="9">
        <name>Mg(2+)</name>
        <dbReference type="ChEBI" id="CHEBI:18420"/>
    </cofactor>
    <text evidence="9">Binds 1 Mg(2+) ion per subunit.</text>
</comment>